<dbReference type="eggNOG" id="ENOG502SF46">
    <property type="taxonomic scope" value="Eukaryota"/>
</dbReference>
<sequence length="1116" mass="120286">MAQTTLYLLKNLATDVATPIPSNTTSALGRHGAAVLPLHIVNAQVSRHQADLVHAHGSLLLTSRGKHATAVVRGGVVIRVDERARDVRAGDAIVLCAARLLAAPAGPVAFEDGDAAFAVVVDDGRAARRRREPADGAGKGERLLVYFCAGRACLDHDALRCLAPHELRGVTCASARVRDRLARVDYVSAKGCVGEGRQPHAPFPHFPGLFRDSGPGGRGGLFRHQLASLAAMRRLETRPGGFGTLRGGVLGDAPGLGKTVTVLALALASAGELPQPPTAFWDGEAVDAAFKALRHLEMELRREILTGLRPLLAHRDSFARGSTAWAQADALLRGATPPFDFASPRALEAHLRGGAGKLAHLTPAERDEVRLEFAYGMALVRCRLDSKRRSALYGAAGKRALAERTLRPTGGTLVVVPDALLEHWKHQIAVHVDLKQVAPSFGDGKSGDGCCYVHGFGDAATWRGGAAGGAAPLRVGGRVPRADVLRKYLIVVVPFSACRLEARLDAEERAAKDRNVFRHGPSSDATASPLLALRWLRLVVDEGHELAGGPEGEKKSKTRPAQRSDMGPEASAFVAEIFAERRWVVSGTPTTGDIDDPAATTKHLDQLQKLMKWLRHPDYGLDVDPRLDGAAAAAASATAKKKRWAAVAEPFAKAAAGLGDGAAGEAARAAVVDLLRTVVVRHRKEDLELPKPVIENVEIEVEPVAGESDADFQWRVDCAMADHVAETLRRGRDAGNNPKMAVFSQHEGDLQSVAEALYDRLGASSIAEFDVRRLGHATSTRELVRFRYDEARTRTCPVCGSEEDADAKLCGRALMEVEILDDAVADARTAAFYADPDGGEPSAAARVCGKRVLVEPERILHVDAAAAPGAPADGAAYAANFRNWRVGDEVTVTFAERPPFARRRDDATWRRWGKDDCVRRAVDHGFDGGDWYLGPLWDDAGPPRHGPVRCRLLKWARCGNWHGRWFSGPKLDRAPVVVRAEKVPVLCLTREASHGLDLSFLTHIFLLEPIRDSALLEQVISRAHRVGAVAPVLVHTLVPLVKGDGAAPPASPPASPRKAERTKHFICDHCYKSFATNEEADDHMLVCSRNPASDARRSARFTLNSCYDEIQPPPPF</sequence>
<organism evidence="7">
    <name type="scientific">Aureococcus anophagefferens</name>
    <name type="common">Harmful bloom alga</name>
    <dbReference type="NCBI Taxonomy" id="44056"/>
    <lineage>
        <taxon>Eukaryota</taxon>
        <taxon>Sar</taxon>
        <taxon>Stramenopiles</taxon>
        <taxon>Ochrophyta</taxon>
        <taxon>Pelagophyceae</taxon>
        <taxon>Pelagomonadales</taxon>
        <taxon>Pelagomonadaceae</taxon>
        <taxon>Aureococcus</taxon>
    </lineage>
</organism>
<dbReference type="GO" id="GO:0005524">
    <property type="term" value="F:ATP binding"/>
    <property type="evidence" value="ECO:0007669"/>
    <property type="project" value="UniProtKB-KW"/>
</dbReference>
<dbReference type="Pfam" id="PF00176">
    <property type="entry name" value="SNF2-rel_dom"/>
    <property type="match status" value="1"/>
</dbReference>
<dbReference type="OrthoDB" id="448448at2759"/>
<dbReference type="GO" id="GO:0005634">
    <property type="term" value="C:nucleus"/>
    <property type="evidence" value="ECO:0007669"/>
    <property type="project" value="TreeGrafter"/>
</dbReference>
<evidence type="ECO:0000259" key="5">
    <source>
        <dbReference type="Pfam" id="PF00176"/>
    </source>
</evidence>
<feature type="compositionally biased region" description="Basic and acidic residues" evidence="4">
    <location>
        <begin position="546"/>
        <end position="555"/>
    </location>
</feature>
<gene>
    <name evidence="6" type="ORF">AURANDRAFT_71750</name>
</gene>
<dbReference type="RefSeq" id="XP_009037549.1">
    <property type="nucleotide sequence ID" value="XM_009039301.1"/>
</dbReference>
<dbReference type="GO" id="GO:0008094">
    <property type="term" value="F:ATP-dependent activity, acting on DNA"/>
    <property type="evidence" value="ECO:0007669"/>
    <property type="project" value="TreeGrafter"/>
</dbReference>
<reference evidence="6 7" key="1">
    <citation type="journal article" date="2011" name="Proc. Natl. Acad. Sci. U.S.A.">
        <title>Niche of harmful alga Aureococcus anophagefferens revealed through ecogenomics.</title>
        <authorList>
            <person name="Gobler C.J."/>
            <person name="Berry D.L."/>
            <person name="Dyhrman S.T."/>
            <person name="Wilhelm S.W."/>
            <person name="Salamov A."/>
            <person name="Lobanov A.V."/>
            <person name="Zhang Y."/>
            <person name="Collier J.L."/>
            <person name="Wurch L.L."/>
            <person name="Kustka A.B."/>
            <person name="Dill B.D."/>
            <person name="Shah M."/>
            <person name="VerBerkmoes N.C."/>
            <person name="Kuo A."/>
            <person name="Terry A."/>
            <person name="Pangilinan J."/>
            <person name="Lindquist E.A."/>
            <person name="Lucas S."/>
            <person name="Paulsen I.T."/>
            <person name="Hattenrath-Lehmann T.K."/>
            <person name="Talmage S.C."/>
            <person name="Walker E.A."/>
            <person name="Koch F."/>
            <person name="Burson A.M."/>
            <person name="Marcoval M.A."/>
            <person name="Tang Y.Z."/>
            <person name="Lecleir G.R."/>
            <person name="Coyne K.J."/>
            <person name="Berg G.M."/>
            <person name="Bertrand E.M."/>
            <person name="Saito M.A."/>
            <person name="Gladyshev V.N."/>
            <person name="Grigoriev I.V."/>
        </authorList>
    </citation>
    <scope>NUCLEOTIDE SEQUENCE [LARGE SCALE GENOMIC DNA]</scope>
    <source>
        <strain evidence="7">CCMP 1984</strain>
    </source>
</reference>
<dbReference type="InterPro" id="IPR027417">
    <property type="entry name" value="P-loop_NTPase"/>
</dbReference>
<dbReference type="SUPFAM" id="SSF52540">
    <property type="entry name" value="P-loop containing nucleoside triphosphate hydrolases"/>
    <property type="match status" value="2"/>
</dbReference>
<evidence type="ECO:0000256" key="3">
    <source>
        <dbReference type="ARBA" id="ARBA00022840"/>
    </source>
</evidence>
<dbReference type="EMBL" id="GL833130">
    <property type="protein sequence ID" value="EGB07546.1"/>
    <property type="molecule type" value="Genomic_DNA"/>
</dbReference>
<dbReference type="Proteomes" id="UP000002729">
    <property type="component" value="Unassembled WGS sequence"/>
</dbReference>
<feature type="domain" description="SNF2 N-terminal" evidence="5">
    <location>
        <begin position="224"/>
        <end position="698"/>
    </location>
</feature>
<dbReference type="PANTHER" id="PTHR45626">
    <property type="entry name" value="TRANSCRIPTION TERMINATION FACTOR 2-RELATED"/>
    <property type="match status" value="1"/>
</dbReference>
<dbReference type="InterPro" id="IPR050628">
    <property type="entry name" value="SNF2_RAD54_helicase_TF"/>
</dbReference>
<dbReference type="Gene3D" id="3.40.50.300">
    <property type="entry name" value="P-loop containing nucleotide triphosphate hydrolases"/>
    <property type="match status" value="1"/>
</dbReference>
<dbReference type="KEGG" id="aaf:AURANDRAFT_71750"/>
<dbReference type="GO" id="GO:0006281">
    <property type="term" value="P:DNA repair"/>
    <property type="evidence" value="ECO:0007669"/>
    <property type="project" value="TreeGrafter"/>
</dbReference>
<accession>F0YB08</accession>
<evidence type="ECO:0000313" key="6">
    <source>
        <dbReference type="EMBL" id="EGB07546.1"/>
    </source>
</evidence>
<keyword evidence="7" id="KW-1185">Reference proteome</keyword>
<evidence type="ECO:0000313" key="7">
    <source>
        <dbReference type="Proteomes" id="UP000002729"/>
    </source>
</evidence>
<keyword evidence="2" id="KW-0378">Hydrolase</keyword>
<dbReference type="OMA" id="LMRINIA"/>
<proteinExistence type="predicted"/>
<dbReference type="AlphaFoldDB" id="F0YB08"/>
<dbReference type="GO" id="GO:0016787">
    <property type="term" value="F:hydrolase activity"/>
    <property type="evidence" value="ECO:0007669"/>
    <property type="project" value="UniProtKB-KW"/>
</dbReference>
<dbReference type="InterPro" id="IPR000330">
    <property type="entry name" value="SNF2_N"/>
</dbReference>
<dbReference type="InParanoid" id="F0YB08"/>
<dbReference type="GeneID" id="20228374"/>
<name>F0YB08_AURAN</name>
<evidence type="ECO:0000256" key="4">
    <source>
        <dbReference type="SAM" id="MobiDB-lite"/>
    </source>
</evidence>
<keyword evidence="1" id="KW-0547">Nucleotide-binding</keyword>
<feature type="region of interest" description="Disordered" evidence="4">
    <location>
        <begin position="546"/>
        <end position="567"/>
    </location>
</feature>
<evidence type="ECO:0000256" key="1">
    <source>
        <dbReference type="ARBA" id="ARBA00022741"/>
    </source>
</evidence>
<keyword evidence="3" id="KW-0067">ATP-binding</keyword>
<protein>
    <submittedName>
        <fullName evidence="6">Expressed protein</fullName>
    </submittedName>
</protein>
<evidence type="ECO:0000256" key="2">
    <source>
        <dbReference type="ARBA" id="ARBA00022801"/>
    </source>
</evidence>
<dbReference type="PANTHER" id="PTHR45626:SF14">
    <property type="entry name" value="ATP-DEPENDENT DNA HELICASE (EUROFUNG)"/>
    <property type="match status" value="1"/>
</dbReference>